<feature type="region of interest" description="Disordered" evidence="1">
    <location>
        <begin position="1"/>
        <end position="63"/>
    </location>
</feature>
<evidence type="ECO:0000313" key="3">
    <source>
        <dbReference type="Proteomes" id="UP000015531"/>
    </source>
</evidence>
<keyword evidence="3" id="KW-1185">Reference proteome</keyword>
<sequence length="63" mass="5893">MAGGGKKPPAAVAGRRAGFGQTSLSRGRVGGGAVQKHGPDEMIGGALPPAGRGGAGDGSVPKA</sequence>
<dbReference type="EMBL" id="ATDP01000106">
    <property type="protein sequence ID" value="EQB11660.1"/>
    <property type="molecule type" value="Genomic_DNA"/>
</dbReference>
<dbReference type="Proteomes" id="UP000015531">
    <property type="component" value="Unassembled WGS sequence"/>
</dbReference>
<proteinExistence type="predicted"/>
<dbReference type="eggNOG" id="ENOG50313FW">
    <property type="taxonomic scope" value="Bacteria"/>
</dbReference>
<organism evidence="2 3">
    <name type="scientific">Sphingobium lactosutens DS20</name>
    <dbReference type="NCBI Taxonomy" id="1331060"/>
    <lineage>
        <taxon>Bacteria</taxon>
        <taxon>Pseudomonadati</taxon>
        <taxon>Pseudomonadota</taxon>
        <taxon>Alphaproteobacteria</taxon>
        <taxon>Sphingomonadales</taxon>
        <taxon>Sphingomonadaceae</taxon>
        <taxon>Sphingobium</taxon>
    </lineage>
</organism>
<reference evidence="2 3" key="1">
    <citation type="journal article" date="2013" name="Genome Announc.">
        <title>Draft Genome Sequence of Sphingobium lactosutens Strain DS20T, Isolated from a Hexachlorocyclohexane Dumpsite.</title>
        <authorList>
            <person name="Kumar R."/>
            <person name="Dwivedi V."/>
            <person name="Negi V."/>
            <person name="Khurana J.P."/>
            <person name="Lal R."/>
        </authorList>
    </citation>
    <scope>NUCLEOTIDE SEQUENCE [LARGE SCALE GENOMIC DNA]</scope>
    <source>
        <strain evidence="2 3">DS20</strain>
    </source>
</reference>
<dbReference type="PATRIC" id="fig|1331060.3.peg.4110"/>
<protein>
    <submittedName>
        <fullName evidence="2">Uncharacterized protein</fullName>
    </submittedName>
</protein>
<comment type="caution">
    <text evidence="2">The sequence shown here is derived from an EMBL/GenBank/DDBJ whole genome shotgun (WGS) entry which is preliminary data.</text>
</comment>
<accession>T0IIV4</accession>
<dbReference type="AlphaFoldDB" id="T0IIV4"/>
<evidence type="ECO:0000313" key="2">
    <source>
        <dbReference type="EMBL" id="EQB11660.1"/>
    </source>
</evidence>
<evidence type="ECO:0000256" key="1">
    <source>
        <dbReference type="SAM" id="MobiDB-lite"/>
    </source>
</evidence>
<gene>
    <name evidence="2" type="ORF">RLDS_21250</name>
</gene>
<name>T0IIV4_9SPHN</name>